<feature type="chain" id="PRO_5045447566" evidence="2">
    <location>
        <begin position="24"/>
        <end position="405"/>
    </location>
</feature>
<dbReference type="PROSITE" id="PS51257">
    <property type="entry name" value="PROKAR_LIPOPROTEIN"/>
    <property type="match status" value="1"/>
</dbReference>
<feature type="compositionally biased region" description="Gly residues" evidence="1">
    <location>
        <begin position="31"/>
        <end position="99"/>
    </location>
</feature>
<gene>
    <name evidence="3" type="ORF">POL67_07355</name>
</gene>
<name>A0ABT5EH56_9BACT</name>
<keyword evidence="4" id="KW-1185">Reference proteome</keyword>
<dbReference type="EMBL" id="JAQNDO010000001">
    <property type="protein sequence ID" value="MDC0741158.1"/>
    <property type="molecule type" value="Genomic_DNA"/>
</dbReference>
<protein>
    <submittedName>
        <fullName evidence="3">Uncharacterized protein</fullName>
    </submittedName>
</protein>
<proteinExistence type="predicted"/>
<dbReference type="Proteomes" id="UP001221411">
    <property type="component" value="Unassembled WGS sequence"/>
</dbReference>
<sequence>MLRFGLVRLGGVVMAAAALTLTACGTTVTGGGGGGSGGSGAQGGTGGIGTGGTGGTGGIGTGGTGGIGTGGTGGGIGGTGGTGGVGGGGQGGQGGGGGSLPECSGGPEVVLAMDRILIGDTNPDGTPNPTNGWKQYGRNIDGLVSTKESTGLCKPVDGGSPVAVYPDGNNGIDNSFGRNVLPIFLGLSSDFGEQMNVHIASGEFTYLLSMANVGSEECATSSKFFLGGSLGQEPAFDGSDVWPIDASSVTDPADPTSAVCSFSSTTITQGFVDASPPSQFTLLLTFQDLDLRLPIHLARIAMHLDADLQGATAGQISGVIYTQDLSDEVAKLAARFDESFCDPNSPTLQSILKQLRQASDIMSDGTQDPTKPCDAISIGVGFTMKSAQLGAVVPAAPPPPDPCLP</sequence>
<comment type="caution">
    <text evidence="3">The sequence shown here is derived from an EMBL/GenBank/DDBJ whole genome shotgun (WGS) entry which is preliminary data.</text>
</comment>
<dbReference type="RefSeq" id="WP_271916373.1">
    <property type="nucleotide sequence ID" value="NZ_JAQNDO010000001.1"/>
</dbReference>
<feature type="region of interest" description="Disordered" evidence="1">
    <location>
        <begin position="31"/>
        <end position="105"/>
    </location>
</feature>
<evidence type="ECO:0000256" key="1">
    <source>
        <dbReference type="SAM" id="MobiDB-lite"/>
    </source>
</evidence>
<feature type="signal peptide" evidence="2">
    <location>
        <begin position="1"/>
        <end position="23"/>
    </location>
</feature>
<evidence type="ECO:0000313" key="3">
    <source>
        <dbReference type="EMBL" id="MDC0741158.1"/>
    </source>
</evidence>
<keyword evidence="2" id="KW-0732">Signal</keyword>
<reference evidence="3 4" key="1">
    <citation type="submission" date="2022-11" db="EMBL/GenBank/DDBJ databases">
        <title>Minimal conservation of predation-associated metabolite biosynthetic gene clusters underscores biosynthetic potential of Myxococcota including descriptions for ten novel species: Archangium lansinium sp. nov., Myxococcus landrumus sp. nov., Nannocystis bai.</title>
        <authorList>
            <person name="Ahearne A."/>
            <person name="Stevens C."/>
            <person name="Dowd S."/>
        </authorList>
    </citation>
    <scope>NUCLEOTIDE SEQUENCE [LARGE SCALE GENOMIC DNA]</scope>
    <source>
        <strain evidence="3 4">RJM3</strain>
    </source>
</reference>
<evidence type="ECO:0000313" key="4">
    <source>
        <dbReference type="Proteomes" id="UP001221411"/>
    </source>
</evidence>
<organism evidence="3 4">
    <name type="scientific">Polyangium mundeleinium</name>
    <dbReference type="NCBI Taxonomy" id="2995306"/>
    <lineage>
        <taxon>Bacteria</taxon>
        <taxon>Pseudomonadati</taxon>
        <taxon>Myxococcota</taxon>
        <taxon>Polyangia</taxon>
        <taxon>Polyangiales</taxon>
        <taxon>Polyangiaceae</taxon>
        <taxon>Polyangium</taxon>
    </lineage>
</organism>
<accession>A0ABT5EH56</accession>
<evidence type="ECO:0000256" key="2">
    <source>
        <dbReference type="SAM" id="SignalP"/>
    </source>
</evidence>